<dbReference type="Proteomes" id="UP000829998">
    <property type="component" value="Chromosome"/>
</dbReference>
<organism evidence="2 3">
    <name type="scientific">Flavobacterium humidisoli</name>
    <dbReference type="NCBI Taxonomy" id="2937442"/>
    <lineage>
        <taxon>Bacteria</taxon>
        <taxon>Pseudomonadati</taxon>
        <taxon>Bacteroidota</taxon>
        <taxon>Flavobacteriia</taxon>
        <taxon>Flavobacteriales</taxon>
        <taxon>Flavobacteriaceae</taxon>
        <taxon>Flavobacterium</taxon>
    </lineage>
</organism>
<feature type="transmembrane region" description="Helical" evidence="1">
    <location>
        <begin position="6"/>
        <end position="22"/>
    </location>
</feature>
<sequence>MNQKTIAVLASILIITTGIIDTKFDLLQQAGLSLITINRIKLIGLFLSAVLPSITPLFSKDENNF</sequence>
<name>A0ABY4M1I7_9FLAO</name>
<evidence type="ECO:0000313" key="2">
    <source>
        <dbReference type="EMBL" id="UPZ17785.1"/>
    </source>
</evidence>
<evidence type="ECO:0008006" key="4">
    <source>
        <dbReference type="Google" id="ProtNLM"/>
    </source>
</evidence>
<dbReference type="RefSeq" id="WP_248729723.1">
    <property type="nucleotide sequence ID" value="NZ_CP096829.1"/>
</dbReference>
<dbReference type="EMBL" id="CP096829">
    <property type="protein sequence ID" value="UPZ17785.1"/>
    <property type="molecule type" value="Genomic_DNA"/>
</dbReference>
<evidence type="ECO:0000313" key="3">
    <source>
        <dbReference type="Proteomes" id="UP000829998"/>
    </source>
</evidence>
<feature type="transmembrane region" description="Helical" evidence="1">
    <location>
        <begin position="42"/>
        <end position="59"/>
    </location>
</feature>
<evidence type="ECO:0000256" key="1">
    <source>
        <dbReference type="SAM" id="Phobius"/>
    </source>
</evidence>
<keyword evidence="3" id="KW-1185">Reference proteome</keyword>
<keyword evidence="1" id="KW-1133">Transmembrane helix</keyword>
<keyword evidence="1" id="KW-0812">Transmembrane</keyword>
<gene>
    <name evidence="2" type="ORF">M0M44_10645</name>
</gene>
<reference evidence="2 3" key="1">
    <citation type="submission" date="2022-04" db="EMBL/GenBank/DDBJ databases">
        <authorList>
            <person name="Ra J.-S."/>
            <person name="Kim S.-B."/>
        </authorList>
    </citation>
    <scope>NUCLEOTIDE SEQUENCE [LARGE SCALE GENOMIC DNA]</scope>
    <source>
        <strain evidence="2 3">MMS21-Er5</strain>
    </source>
</reference>
<accession>A0ABY4M1I7</accession>
<protein>
    <recommendedName>
        <fullName evidence="4">EamA domain-containing protein</fullName>
    </recommendedName>
</protein>
<proteinExistence type="predicted"/>
<keyword evidence="1" id="KW-0472">Membrane</keyword>